<evidence type="ECO:0000256" key="4">
    <source>
        <dbReference type="ARBA" id="ARBA00023242"/>
    </source>
</evidence>
<keyword evidence="1" id="KW-0217">Developmental protein</keyword>
<comment type="caution">
    <text evidence="8">The sequence shown here is derived from an EMBL/GenBank/DDBJ whole genome shotgun (WGS) entry which is preliminary data.</text>
</comment>
<name>A0AAV2QHZ2_MEGNR</name>
<gene>
    <name evidence="8" type="ORF">MNOR_LOCUS13002</name>
</gene>
<dbReference type="GO" id="GO:0048813">
    <property type="term" value="P:dendrite morphogenesis"/>
    <property type="evidence" value="ECO:0007669"/>
    <property type="project" value="UniProtKB-ARBA"/>
</dbReference>
<dbReference type="CDD" id="cd18315">
    <property type="entry name" value="BTB_POZ_BAB-like"/>
    <property type="match status" value="1"/>
</dbReference>
<evidence type="ECO:0000313" key="9">
    <source>
        <dbReference type="Proteomes" id="UP001497623"/>
    </source>
</evidence>
<dbReference type="AlphaFoldDB" id="A0AAV2QHZ2"/>
<dbReference type="GO" id="GO:0045467">
    <property type="term" value="P:R7 cell development"/>
    <property type="evidence" value="ECO:0007669"/>
    <property type="project" value="UniProtKB-ARBA"/>
</dbReference>
<proteinExistence type="predicted"/>
<dbReference type="GO" id="GO:0005634">
    <property type="term" value="C:nucleus"/>
    <property type="evidence" value="ECO:0007669"/>
    <property type="project" value="TreeGrafter"/>
</dbReference>
<dbReference type="GO" id="GO:0045476">
    <property type="term" value="P:nurse cell apoptotic process"/>
    <property type="evidence" value="ECO:0007669"/>
    <property type="project" value="UniProtKB-ARBA"/>
</dbReference>
<dbReference type="PROSITE" id="PS50097">
    <property type="entry name" value="BTB"/>
    <property type="match status" value="1"/>
</dbReference>
<dbReference type="InterPro" id="IPR051095">
    <property type="entry name" value="Dros_DevTransReg"/>
</dbReference>
<dbReference type="Gene3D" id="3.30.710.10">
    <property type="entry name" value="Potassium Channel Kv1.1, Chain A"/>
    <property type="match status" value="1"/>
</dbReference>
<dbReference type="InterPro" id="IPR011333">
    <property type="entry name" value="SKP1/BTB/POZ_sf"/>
</dbReference>
<evidence type="ECO:0000256" key="2">
    <source>
        <dbReference type="ARBA" id="ARBA00022782"/>
    </source>
</evidence>
<dbReference type="SUPFAM" id="SSF54695">
    <property type="entry name" value="POZ domain"/>
    <property type="match status" value="1"/>
</dbReference>
<dbReference type="PANTHER" id="PTHR23110:SF111">
    <property type="entry name" value="LONGITUDINALS LACKING PROTEIN, ISOFORMS F_I_K_T"/>
    <property type="match status" value="1"/>
</dbReference>
<feature type="domain" description="BTB" evidence="7">
    <location>
        <begin position="31"/>
        <end position="96"/>
    </location>
</feature>
<feature type="region of interest" description="Disordered" evidence="6">
    <location>
        <begin position="119"/>
        <end position="156"/>
    </location>
</feature>
<dbReference type="GO" id="GO:0007526">
    <property type="term" value="P:larval somatic muscle development"/>
    <property type="evidence" value="ECO:0007669"/>
    <property type="project" value="UniProtKB-ARBA"/>
</dbReference>
<evidence type="ECO:0000256" key="1">
    <source>
        <dbReference type="ARBA" id="ARBA00022473"/>
    </source>
</evidence>
<dbReference type="GO" id="GO:0007464">
    <property type="term" value="P:R3/R4 cell fate commitment"/>
    <property type="evidence" value="ECO:0007669"/>
    <property type="project" value="UniProtKB-ARBA"/>
</dbReference>
<dbReference type="GO" id="GO:0035167">
    <property type="term" value="P:larval lymph gland hemopoiesis"/>
    <property type="evidence" value="ECO:0007669"/>
    <property type="project" value="UniProtKB-ARBA"/>
</dbReference>
<evidence type="ECO:0000256" key="6">
    <source>
        <dbReference type="SAM" id="MobiDB-lite"/>
    </source>
</evidence>
<sequence>MDVELSSLKWNNQHITFYQAISGLQKNKCYADITLACDGKYYPVHKLVLAMCSEYFSDIFQMTNCIDPVVILPDIKCSDLELLLEFMYNGQVYVRQNELSSLMEAAQCLRVKGLAIQDEEPKNSGGSNSQQRIKEPSPPSKRKRTDEPRTADSSLSRPDMLGCLACNVFQSQRTDGLPSHETQNICSDNAFRPLKQIKMEKQNRGLGIIMKSNSSDGRSAEPENVGNATDAHNFIVKEELLPHSSFIDEDNVGPLHQIKLEKSKRDLDISMKSYSSEGVKEIASTGLEHQPCHKCGGKMGEVLRKNRKGAYVLTLRCRKRGCQTHRSINK</sequence>
<dbReference type="SMART" id="SM00225">
    <property type="entry name" value="BTB"/>
    <property type="match status" value="1"/>
</dbReference>
<accession>A0AAV2QHZ2</accession>
<evidence type="ECO:0000256" key="3">
    <source>
        <dbReference type="ARBA" id="ARBA00022902"/>
    </source>
</evidence>
<keyword evidence="2" id="KW-0221">Differentiation</keyword>
<organism evidence="8 9">
    <name type="scientific">Meganyctiphanes norvegica</name>
    <name type="common">Northern krill</name>
    <name type="synonym">Thysanopoda norvegica</name>
    <dbReference type="NCBI Taxonomy" id="48144"/>
    <lineage>
        <taxon>Eukaryota</taxon>
        <taxon>Metazoa</taxon>
        <taxon>Ecdysozoa</taxon>
        <taxon>Arthropoda</taxon>
        <taxon>Crustacea</taxon>
        <taxon>Multicrustacea</taxon>
        <taxon>Malacostraca</taxon>
        <taxon>Eumalacostraca</taxon>
        <taxon>Eucarida</taxon>
        <taxon>Euphausiacea</taxon>
        <taxon>Euphausiidae</taxon>
        <taxon>Meganyctiphanes</taxon>
    </lineage>
</organism>
<evidence type="ECO:0000313" key="8">
    <source>
        <dbReference type="EMBL" id="CAL4086440.1"/>
    </source>
</evidence>
<dbReference type="InterPro" id="IPR000210">
    <property type="entry name" value="BTB/POZ_dom"/>
</dbReference>
<dbReference type="GO" id="GO:0016199">
    <property type="term" value="P:axon midline choice point recognition"/>
    <property type="evidence" value="ECO:0007669"/>
    <property type="project" value="UniProtKB-ARBA"/>
</dbReference>
<dbReference type="Proteomes" id="UP001497623">
    <property type="component" value="Unassembled WGS sequence"/>
</dbReference>
<dbReference type="GO" id="GO:0006357">
    <property type="term" value="P:regulation of transcription by RNA polymerase II"/>
    <property type="evidence" value="ECO:0007669"/>
    <property type="project" value="TreeGrafter"/>
</dbReference>
<evidence type="ECO:0000256" key="5">
    <source>
        <dbReference type="ARBA" id="ARBA00037382"/>
    </source>
</evidence>
<dbReference type="GO" id="GO:0008406">
    <property type="term" value="P:gonad development"/>
    <property type="evidence" value="ECO:0007669"/>
    <property type="project" value="UniProtKB-ARBA"/>
</dbReference>
<dbReference type="Pfam" id="PF00651">
    <property type="entry name" value="BTB"/>
    <property type="match status" value="1"/>
</dbReference>
<dbReference type="PANTHER" id="PTHR23110">
    <property type="entry name" value="BTB DOMAIN TRANSCRIPTION FACTOR"/>
    <property type="match status" value="1"/>
</dbReference>
<dbReference type="EMBL" id="CAXKWB010007290">
    <property type="protein sequence ID" value="CAL4086440.1"/>
    <property type="molecule type" value="Genomic_DNA"/>
</dbReference>
<evidence type="ECO:0000259" key="7">
    <source>
        <dbReference type="PROSITE" id="PS50097"/>
    </source>
</evidence>
<reference evidence="8 9" key="1">
    <citation type="submission" date="2024-05" db="EMBL/GenBank/DDBJ databases">
        <authorList>
            <person name="Wallberg A."/>
        </authorList>
    </citation>
    <scope>NUCLEOTIDE SEQUENCE [LARGE SCALE GENOMIC DNA]</scope>
</reference>
<keyword evidence="9" id="KW-1185">Reference proteome</keyword>
<keyword evidence="3" id="KW-0524">Neurogenesis</keyword>
<protein>
    <recommendedName>
        <fullName evidence="7">BTB domain-containing protein</fullName>
    </recommendedName>
</protein>
<keyword evidence="4" id="KW-0539">Nucleus</keyword>
<comment type="function">
    <text evidence="5">Putative transcription factor required for axon growth and guidance in the central and peripheral nervous systems. Repels CNS axons away from the midline by promoting the expression of the midline repellent sli and its receptor robo.</text>
</comment>